<evidence type="ECO:0000313" key="6">
    <source>
        <dbReference type="Proteomes" id="UP000234562"/>
    </source>
</evidence>
<evidence type="ECO:0000313" key="3">
    <source>
        <dbReference type="EMBL" id="AZK91299.1"/>
    </source>
</evidence>
<evidence type="ECO:0000313" key="1">
    <source>
        <dbReference type="EMBL" id="ALI53108.1"/>
    </source>
</evidence>
<evidence type="ECO:0000313" key="2">
    <source>
        <dbReference type="EMBL" id="AUI74891.1"/>
    </source>
</evidence>
<dbReference type="Proteomes" id="UP000267945">
    <property type="component" value="Chromosome"/>
</dbReference>
<reference evidence="3 7" key="3">
    <citation type="submission" date="2017-02" db="EMBL/GenBank/DDBJ databases">
        <title>Complete genome sequence of Lactobacillus helveticus.</title>
        <authorList>
            <person name="Kim J.F."/>
            <person name="Chung Y."/>
            <person name="Kwak M."/>
        </authorList>
    </citation>
    <scope>NUCLEOTIDE SEQUENCE [LARGE SCALE GENOMIC DNA]</scope>
    <source>
        <strain evidence="3 7">LH5</strain>
    </source>
</reference>
<sequence length="75" mass="8945">MADAKEIEQTAMIDREMDQVFDWAKDNHEPIRDAIWNHEMEANDHDTMKTEAACEWMLKADDDKVKEYCEKNLKK</sequence>
<dbReference type="GeneID" id="99757209"/>
<dbReference type="Proteomes" id="UP000234562">
    <property type="component" value="Chromosome"/>
</dbReference>
<evidence type="ECO:0000313" key="5">
    <source>
        <dbReference type="Proteomes" id="UP000063930"/>
    </source>
</evidence>
<reference evidence="6" key="2">
    <citation type="submission" date="2016-05" db="EMBL/GenBank/DDBJ databases">
        <title>Genome sequence of Lactobacillus helveticus FAM8105.</title>
        <authorList>
            <person name="Ahrens C."/>
            <person name="Schmid M."/>
        </authorList>
    </citation>
    <scope>NUCLEOTIDE SEQUENCE [LARGE SCALE GENOMIC DNA]</scope>
    <source>
        <strain evidence="6">FAM8105</strain>
    </source>
</reference>
<dbReference type="AlphaFoldDB" id="A0A137PPT4"/>
<evidence type="ECO:0000313" key="8">
    <source>
        <dbReference type="Proteomes" id="UP000601587"/>
    </source>
</evidence>
<dbReference type="EMBL" id="CP015496">
    <property type="protein sequence ID" value="AUI74891.1"/>
    <property type="molecule type" value="Genomic_DNA"/>
</dbReference>
<protein>
    <submittedName>
        <fullName evidence="4">Uncharacterized protein</fullName>
    </submittedName>
</protein>
<reference evidence="4" key="5">
    <citation type="submission" date="2019-09" db="EMBL/GenBank/DDBJ databases">
        <title>Comparative genomic analysis of Lactobacillus helveticus.</title>
        <authorList>
            <person name="Zhang H."/>
            <person name="Chen Y."/>
            <person name="Zhong Z."/>
        </authorList>
    </citation>
    <scope>NUCLEOTIDE SEQUENCE</scope>
    <source>
        <strain evidence="4">IMAU50013</strain>
    </source>
</reference>
<name>A0A137PPT4_LACHE</name>
<dbReference type="EMBL" id="CP019581">
    <property type="protein sequence ID" value="AZK91299.1"/>
    <property type="molecule type" value="Genomic_DNA"/>
</dbReference>
<dbReference type="EMBL" id="WCGB01000025">
    <property type="protein sequence ID" value="NRN91753.1"/>
    <property type="molecule type" value="Genomic_DNA"/>
</dbReference>
<organism evidence="4 8">
    <name type="scientific">Lactobacillus helveticus</name>
    <name type="common">Lactobacillus suntoryeus</name>
    <dbReference type="NCBI Taxonomy" id="1587"/>
    <lineage>
        <taxon>Bacteria</taxon>
        <taxon>Bacillati</taxon>
        <taxon>Bacillota</taxon>
        <taxon>Bacilli</taxon>
        <taxon>Lactobacillales</taxon>
        <taxon>Lactobacillaceae</taxon>
        <taxon>Lactobacillus</taxon>
    </lineage>
</organism>
<dbReference type="Proteomes" id="UP000063930">
    <property type="component" value="Chromosome"/>
</dbReference>
<dbReference type="RefSeq" id="WP_003626979.1">
    <property type="nucleotide sequence ID" value="NZ_AP023028.1"/>
</dbReference>
<gene>
    <name evidence="1" type="ORF">ALV80_08745</name>
    <name evidence="4" type="ORF">IMAU50013_01297</name>
    <name evidence="3" type="ORF">LH5_01053</name>
    <name evidence="2" type="ORF">Lh8105_09190</name>
</gene>
<reference evidence="1 5" key="1">
    <citation type="submission" date="2015-08" db="EMBL/GenBank/DDBJ databases">
        <title>Complete genome sequence of Lactobacillus helveticus CAUH18, a probiotic strain originated from koumiss.</title>
        <authorList>
            <person name="Yang Y."/>
            <person name="Hao Y."/>
        </authorList>
    </citation>
    <scope>NUCLEOTIDE SEQUENCE [LARGE SCALE GENOMIC DNA]</scope>
    <source>
        <strain evidence="1 5">CAUH18</strain>
    </source>
</reference>
<dbReference type="Proteomes" id="UP000601587">
    <property type="component" value="Unassembled WGS sequence"/>
</dbReference>
<proteinExistence type="predicted"/>
<reference evidence="2" key="4">
    <citation type="journal article" date="2018" name="Front. Microbiol.">
        <title>Comparative Genomics of Completely Sequenced Lactobacillus helveticus Genomes Provides Insights into Strain-Specific Genes and Resolves Metagenomics Data Down to the Strain Level.</title>
        <authorList>
            <person name="Schmid M."/>
            <person name="Muri J."/>
            <person name="Melidis D."/>
            <person name="Varadarajan A.R."/>
            <person name="Somerville V."/>
            <person name="Wicki A."/>
            <person name="Moser A."/>
            <person name="Bourqui M."/>
            <person name="Wenzel C."/>
            <person name="Eugster-Meier E."/>
            <person name="Frey J.E."/>
            <person name="Irmler S."/>
            <person name="Ahrens C.H."/>
        </authorList>
    </citation>
    <scope>NUCLEOTIDE SEQUENCE</scope>
    <source>
        <strain evidence="2">FAM8105</strain>
    </source>
</reference>
<dbReference type="Pfam" id="PF24305">
    <property type="entry name" value="P8"/>
    <property type="match status" value="1"/>
</dbReference>
<evidence type="ECO:0000313" key="7">
    <source>
        <dbReference type="Proteomes" id="UP000267945"/>
    </source>
</evidence>
<accession>A0A137PPT4</accession>
<dbReference type="InterPro" id="IPR056216">
    <property type="entry name" value="P8-like"/>
</dbReference>
<evidence type="ECO:0000313" key="4">
    <source>
        <dbReference type="EMBL" id="NRN91753.1"/>
    </source>
</evidence>
<dbReference type="EMBL" id="CP012381">
    <property type="protein sequence ID" value="ALI53108.1"/>
    <property type="molecule type" value="Genomic_DNA"/>
</dbReference>